<proteinExistence type="predicted"/>
<protein>
    <submittedName>
        <fullName evidence="1">Uncharacterized protein</fullName>
    </submittedName>
</protein>
<accession>A0AAE1L4A6</accession>
<keyword evidence="2" id="KW-1185">Reference proteome</keyword>
<organism evidence="1 2">
    <name type="scientific">Petrolisthes cinctipes</name>
    <name type="common">Flat porcelain crab</name>
    <dbReference type="NCBI Taxonomy" id="88211"/>
    <lineage>
        <taxon>Eukaryota</taxon>
        <taxon>Metazoa</taxon>
        <taxon>Ecdysozoa</taxon>
        <taxon>Arthropoda</taxon>
        <taxon>Crustacea</taxon>
        <taxon>Multicrustacea</taxon>
        <taxon>Malacostraca</taxon>
        <taxon>Eumalacostraca</taxon>
        <taxon>Eucarida</taxon>
        <taxon>Decapoda</taxon>
        <taxon>Pleocyemata</taxon>
        <taxon>Anomura</taxon>
        <taxon>Galatheoidea</taxon>
        <taxon>Porcellanidae</taxon>
        <taxon>Petrolisthes</taxon>
    </lineage>
</organism>
<comment type="caution">
    <text evidence="1">The sequence shown here is derived from an EMBL/GenBank/DDBJ whole genome shotgun (WGS) entry which is preliminary data.</text>
</comment>
<gene>
    <name evidence="1" type="ORF">Pcinc_000669</name>
</gene>
<reference evidence="1" key="1">
    <citation type="submission" date="2023-10" db="EMBL/GenBank/DDBJ databases">
        <title>Genome assemblies of two species of porcelain crab, Petrolisthes cinctipes and Petrolisthes manimaculis (Anomura: Porcellanidae).</title>
        <authorList>
            <person name="Angst P."/>
        </authorList>
    </citation>
    <scope>NUCLEOTIDE SEQUENCE</scope>
    <source>
        <strain evidence="1">PB745_01</strain>
        <tissue evidence="1">Gill</tissue>
    </source>
</reference>
<evidence type="ECO:0000313" key="1">
    <source>
        <dbReference type="EMBL" id="KAK3895746.1"/>
    </source>
</evidence>
<name>A0AAE1L4A6_PETCI</name>
<dbReference type="EMBL" id="JAWQEG010000033">
    <property type="protein sequence ID" value="KAK3895746.1"/>
    <property type="molecule type" value="Genomic_DNA"/>
</dbReference>
<evidence type="ECO:0000313" key="2">
    <source>
        <dbReference type="Proteomes" id="UP001286313"/>
    </source>
</evidence>
<sequence length="127" mass="14245">MLHVAHAAVHDYHQIQVRTIDTDIVVLTKACALPVFHAMTGCDTVSAFMGHGKKSAWATWNSFPQLTDSLLTLTTTPVNIQNDIMHCIKRFVVLLYDCTSPYMDVNEARKKLFPKRNSVHAAHPTNL</sequence>
<dbReference type="Proteomes" id="UP001286313">
    <property type="component" value="Unassembled WGS sequence"/>
</dbReference>
<dbReference type="AlphaFoldDB" id="A0AAE1L4A6"/>